<gene>
    <name evidence="1" type="ORF">H4R21_006515</name>
</gene>
<name>A0ACC1KIY2_9FUNG</name>
<keyword evidence="2" id="KW-1185">Reference proteome</keyword>
<evidence type="ECO:0000313" key="1">
    <source>
        <dbReference type="EMBL" id="KAJ2790412.1"/>
    </source>
</evidence>
<comment type="caution">
    <text evidence="1">The sequence shown here is derived from an EMBL/GenBank/DDBJ whole genome shotgun (WGS) entry which is preliminary data.</text>
</comment>
<dbReference type="EMBL" id="JANBUN010003521">
    <property type="protein sequence ID" value="KAJ2790412.1"/>
    <property type="molecule type" value="Genomic_DNA"/>
</dbReference>
<organism evidence="1 2">
    <name type="scientific">Coemansia helicoidea</name>
    <dbReference type="NCBI Taxonomy" id="1286919"/>
    <lineage>
        <taxon>Eukaryota</taxon>
        <taxon>Fungi</taxon>
        <taxon>Fungi incertae sedis</taxon>
        <taxon>Zoopagomycota</taxon>
        <taxon>Kickxellomycotina</taxon>
        <taxon>Kickxellomycetes</taxon>
        <taxon>Kickxellales</taxon>
        <taxon>Kickxellaceae</taxon>
        <taxon>Coemansia</taxon>
    </lineage>
</organism>
<protein>
    <submittedName>
        <fullName evidence="1">Uncharacterized protein</fullName>
    </submittedName>
</protein>
<accession>A0ACC1KIY2</accession>
<evidence type="ECO:0000313" key="2">
    <source>
        <dbReference type="Proteomes" id="UP001140087"/>
    </source>
</evidence>
<reference evidence="1" key="1">
    <citation type="submission" date="2022-07" db="EMBL/GenBank/DDBJ databases">
        <title>Phylogenomic reconstructions and comparative analyses of Kickxellomycotina fungi.</title>
        <authorList>
            <person name="Reynolds N.K."/>
            <person name="Stajich J.E."/>
            <person name="Barry K."/>
            <person name="Grigoriev I.V."/>
            <person name="Crous P."/>
            <person name="Smith M.E."/>
        </authorList>
    </citation>
    <scope>NUCLEOTIDE SEQUENCE</scope>
    <source>
        <strain evidence="1">BCRC 34780</strain>
    </source>
</reference>
<proteinExistence type="predicted"/>
<feature type="non-terminal residue" evidence="1">
    <location>
        <position position="294"/>
    </location>
</feature>
<sequence length="294" mass="31027">MGYASEAETVLADNDWFEAPAANSTRRSEPRQHAGAESAAASSSSESFDEEELFSASGSLSSLHEFSDGNGDGALSGSESQSSAHSGPIVRIGATPMERGFTESELDVDGDFGEASRPGARPAHMRHARRGRKAISDDDDDGGGGADADDGDAADIEDAPSSSLRKHRQASTHSARRHAHAVTAADGDGTDAEPAAGAAAIQKPKTPKRRRPRYDDPDSVDENGRPQLVYFASKGDAVACRKLLLCGASIAAADTQGSTALHEAARHGHIEVLELLLKRPIRARPQQQQQQQLR</sequence>
<dbReference type="Proteomes" id="UP001140087">
    <property type="component" value="Unassembled WGS sequence"/>
</dbReference>